<protein>
    <submittedName>
        <fullName evidence="1">Uncharacterized protein</fullName>
    </submittedName>
</protein>
<reference evidence="1 2" key="1">
    <citation type="journal article" date="2021" name="Nat. Plants">
        <title>The Taxus genome provides insights into paclitaxel biosynthesis.</title>
        <authorList>
            <person name="Xiong X."/>
            <person name="Gou J."/>
            <person name="Liao Q."/>
            <person name="Li Y."/>
            <person name="Zhou Q."/>
            <person name="Bi G."/>
            <person name="Li C."/>
            <person name="Du R."/>
            <person name="Wang X."/>
            <person name="Sun T."/>
            <person name="Guo L."/>
            <person name="Liang H."/>
            <person name="Lu P."/>
            <person name="Wu Y."/>
            <person name="Zhang Z."/>
            <person name="Ro D.K."/>
            <person name="Shang Y."/>
            <person name="Huang S."/>
            <person name="Yan J."/>
        </authorList>
    </citation>
    <scope>NUCLEOTIDE SEQUENCE [LARGE SCALE GENOMIC DNA]</scope>
    <source>
        <strain evidence="1">Ta-2019</strain>
    </source>
</reference>
<keyword evidence="2" id="KW-1185">Reference proteome</keyword>
<accession>A0AA38FAQ6</accession>
<name>A0AA38FAQ6_TAXCH</name>
<gene>
    <name evidence="1" type="ORF">KI387_030491</name>
</gene>
<feature type="non-terminal residue" evidence="1">
    <location>
        <position position="78"/>
    </location>
</feature>
<evidence type="ECO:0000313" key="1">
    <source>
        <dbReference type="EMBL" id="KAH9298809.1"/>
    </source>
</evidence>
<comment type="caution">
    <text evidence="1">The sequence shown here is derived from an EMBL/GenBank/DDBJ whole genome shotgun (WGS) entry which is preliminary data.</text>
</comment>
<sequence length="78" mass="8966">LCTWDWFNVELKYNKRPTMTPIKLDNIVYNNSRYLNEYYQHKWSGGCNDVNNNITAGIGDASDVDVNDECLTATTLKS</sequence>
<proteinExistence type="predicted"/>
<dbReference type="EMBL" id="JAHRHJ020000010">
    <property type="protein sequence ID" value="KAH9298809.1"/>
    <property type="molecule type" value="Genomic_DNA"/>
</dbReference>
<dbReference type="AlphaFoldDB" id="A0AA38FAQ6"/>
<feature type="non-terminal residue" evidence="1">
    <location>
        <position position="1"/>
    </location>
</feature>
<evidence type="ECO:0000313" key="2">
    <source>
        <dbReference type="Proteomes" id="UP000824469"/>
    </source>
</evidence>
<organism evidence="1 2">
    <name type="scientific">Taxus chinensis</name>
    <name type="common">Chinese yew</name>
    <name type="synonym">Taxus wallichiana var. chinensis</name>
    <dbReference type="NCBI Taxonomy" id="29808"/>
    <lineage>
        <taxon>Eukaryota</taxon>
        <taxon>Viridiplantae</taxon>
        <taxon>Streptophyta</taxon>
        <taxon>Embryophyta</taxon>
        <taxon>Tracheophyta</taxon>
        <taxon>Spermatophyta</taxon>
        <taxon>Pinopsida</taxon>
        <taxon>Pinidae</taxon>
        <taxon>Conifers II</taxon>
        <taxon>Cupressales</taxon>
        <taxon>Taxaceae</taxon>
        <taxon>Taxus</taxon>
    </lineage>
</organism>
<dbReference type="Proteomes" id="UP000824469">
    <property type="component" value="Unassembled WGS sequence"/>
</dbReference>